<dbReference type="InterPro" id="IPR000030">
    <property type="entry name" value="PPE_dom"/>
</dbReference>
<feature type="compositionally biased region" description="Pro residues" evidence="2">
    <location>
        <begin position="233"/>
        <end position="247"/>
    </location>
</feature>
<feature type="compositionally biased region" description="Polar residues" evidence="2">
    <location>
        <begin position="91"/>
        <end position="109"/>
    </location>
</feature>
<reference evidence="4" key="1">
    <citation type="submission" date="2022-08" db="EMBL/GenBank/DDBJ databases">
        <authorList>
            <person name="Tistechok S."/>
            <person name="Samborskyy M."/>
            <person name="Roman I."/>
        </authorList>
    </citation>
    <scope>NUCLEOTIDE SEQUENCE</scope>
    <source>
        <strain evidence="4">DSM 103496</strain>
    </source>
</reference>
<evidence type="ECO:0000256" key="1">
    <source>
        <dbReference type="ARBA" id="ARBA00010652"/>
    </source>
</evidence>
<keyword evidence="5" id="KW-1185">Reference proteome</keyword>
<feature type="domain" description="PPE" evidence="3">
    <location>
        <begin position="27"/>
        <end position="174"/>
    </location>
</feature>
<sequence length="432" mass="42375">MGNYKDIADHRFEGYDNPALAQLVTKFKSGDGAQRFNEASHALRTLAKSLADTDEVLRTELRKLGITWQGAAGENAGKTITAEADYADQSVESGQQNAQATAVQSASYSDSRDGMPEPDKLRGDTETSLVDDVGGFFGYETDHAQEVKETNAAREQTIRGLTQYTEASRDALNQFQVPGQPPNFEVTSTSATVGAPVGTGIPGIGSPTPGIPGGGSVGSPVGGVGGVPGGGVLPPPQPPGGGTPLPPGGGTQLPPGGGTGVLPPGIGTVVNPPAAAGLSRGGGFGPGLGIGLGLAGAAGLGAVAAGAKGAQVIRGAGGPGTGAAPKVPVVKPGVPGVGGNGTIGGAGKSGVAGVPVDGDERANRGTGAAGAGGRGVRGGAGAMMQPAAAAGRGAEGDEDDEHVRKYGVDSDDVFGDDRMVVQSVIGEEPQNK</sequence>
<feature type="region of interest" description="Disordered" evidence="2">
    <location>
        <begin position="221"/>
        <end position="259"/>
    </location>
</feature>
<evidence type="ECO:0000313" key="5">
    <source>
        <dbReference type="Proteomes" id="UP001141259"/>
    </source>
</evidence>
<accession>A0A9X3A458</accession>
<comment type="similarity">
    <text evidence="1">Belongs to the mycobacterial PPE family.</text>
</comment>
<dbReference type="Gene3D" id="1.20.1260.20">
    <property type="entry name" value="PPE superfamily"/>
    <property type="match status" value="1"/>
</dbReference>
<feature type="compositionally biased region" description="Gly residues" evidence="2">
    <location>
        <begin position="248"/>
        <end position="259"/>
    </location>
</feature>
<feature type="compositionally biased region" description="Low complexity" evidence="2">
    <location>
        <begin position="382"/>
        <end position="392"/>
    </location>
</feature>
<evidence type="ECO:0000256" key="2">
    <source>
        <dbReference type="SAM" id="MobiDB-lite"/>
    </source>
</evidence>
<evidence type="ECO:0000259" key="3">
    <source>
        <dbReference type="Pfam" id="PF00823"/>
    </source>
</evidence>
<dbReference type="Pfam" id="PF00823">
    <property type="entry name" value="PPE"/>
    <property type="match status" value="1"/>
</dbReference>
<dbReference type="Proteomes" id="UP001141259">
    <property type="component" value="Unassembled WGS sequence"/>
</dbReference>
<name>A0A9X3A458_9PSEU</name>
<feature type="compositionally biased region" description="Gly residues" evidence="2">
    <location>
        <begin position="221"/>
        <end position="232"/>
    </location>
</feature>
<protein>
    <submittedName>
        <fullName evidence="4">PPE domain-containing protein</fullName>
    </submittedName>
</protein>
<dbReference type="RefSeq" id="WP_259626342.1">
    <property type="nucleotide sequence ID" value="NZ_JANYMP010000015.1"/>
</dbReference>
<proteinExistence type="inferred from homology"/>
<dbReference type="EMBL" id="JANYMP010000015">
    <property type="protein sequence ID" value="MCS7480853.1"/>
    <property type="molecule type" value="Genomic_DNA"/>
</dbReference>
<feature type="compositionally biased region" description="Basic and acidic residues" evidence="2">
    <location>
        <begin position="110"/>
        <end position="125"/>
    </location>
</feature>
<dbReference type="SUPFAM" id="SSF140459">
    <property type="entry name" value="PE/PPE dimer-like"/>
    <property type="match status" value="1"/>
</dbReference>
<dbReference type="AlphaFoldDB" id="A0A9X3A458"/>
<feature type="region of interest" description="Disordered" evidence="2">
    <location>
        <begin position="360"/>
        <end position="401"/>
    </location>
</feature>
<feature type="region of interest" description="Disordered" evidence="2">
    <location>
        <begin position="91"/>
        <end position="125"/>
    </location>
</feature>
<comment type="caution">
    <text evidence="4">The sequence shown here is derived from an EMBL/GenBank/DDBJ whole genome shotgun (WGS) entry which is preliminary data.</text>
</comment>
<organism evidence="4 5">
    <name type="scientific">Umezawaea endophytica</name>
    <dbReference type="NCBI Taxonomy" id="1654476"/>
    <lineage>
        <taxon>Bacteria</taxon>
        <taxon>Bacillati</taxon>
        <taxon>Actinomycetota</taxon>
        <taxon>Actinomycetes</taxon>
        <taxon>Pseudonocardiales</taxon>
        <taxon>Pseudonocardiaceae</taxon>
        <taxon>Umezawaea</taxon>
    </lineage>
</organism>
<dbReference type="InterPro" id="IPR038332">
    <property type="entry name" value="PPE_sf"/>
</dbReference>
<gene>
    <name evidence="4" type="ORF">NZH93_28685</name>
</gene>
<feature type="compositionally biased region" description="Gly residues" evidence="2">
    <location>
        <begin position="367"/>
        <end position="381"/>
    </location>
</feature>
<evidence type="ECO:0000313" key="4">
    <source>
        <dbReference type="EMBL" id="MCS7480853.1"/>
    </source>
</evidence>